<dbReference type="GeneID" id="40314067"/>
<accession>A0A422QBG7</accession>
<protein>
    <submittedName>
        <fullName evidence="2">Uncharacterized protein</fullName>
    </submittedName>
</protein>
<organism evidence="2 3">
    <name type="scientific">Trypanosoma conorhini</name>
    <dbReference type="NCBI Taxonomy" id="83891"/>
    <lineage>
        <taxon>Eukaryota</taxon>
        <taxon>Discoba</taxon>
        <taxon>Euglenozoa</taxon>
        <taxon>Kinetoplastea</taxon>
        <taxon>Metakinetoplastina</taxon>
        <taxon>Trypanosomatida</taxon>
        <taxon>Trypanosomatidae</taxon>
        <taxon>Trypanosoma</taxon>
    </lineage>
</organism>
<keyword evidence="1" id="KW-0472">Membrane</keyword>
<feature type="transmembrane region" description="Helical" evidence="1">
    <location>
        <begin position="12"/>
        <end position="32"/>
    </location>
</feature>
<dbReference type="AlphaFoldDB" id="A0A422QBG7"/>
<reference evidence="2 3" key="1">
    <citation type="journal article" date="2018" name="BMC Genomics">
        <title>Genomic comparison of Trypanosoma conorhini and Trypanosoma rangeli to Trypanosoma cruzi strains of high and low virulence.</title>
        <authorList>
            <person name="Bradwell K.R."/>
            <person name="Koparde V.N."/>
            <person name="Matveyev A.V."/>
            <person name="Serrano M.G."/>
            <person name="Alves J.M."/>
            <person name="Parikh H."/>
            <person name="Huang B."/>
            <person name="Lee V."/>
            <person name="Espinosa-Alvarez O."/>
            <person name="Ortiz P.A."/>
            <person name="Costa-Martins A.G."/>
            <person name="Teixeira M.M."/>
            <person name="Buck G.A."/>
        </authorList>
    </citation>
    <scope>NUCLEOTIDE SEQUENCE [LARGE SCALE GENOMIC DNA]</scope>
    <source>
        <strain evidence="2 3">025E</strain>
    </source>
</reference>
<dbReference type="OrthoDB" id="240711at2759"/>
<gene>
    <name evidence="2" type="ORF">Tco025E_00456</name>
</gene>
<dbReference type="EMBL" id="MKKU01000011">
    <property type="protein sequence ID" value="RNF27265.1"/>
    <property type="molecule type" value="Genomic_DNA"/>
</dbReference>
<dbReference type="RefSeq" id="XP_029232471.1">
    <property type="nucleotide sequence ID" value="XM_029367398.1"/>
</dbReference>
<evidence type="ECO:0000313" key="3">
    <source>
        <dbReference type="Proteomes" id="UP000284403"/>
    </source>
</evidence>
<comment type="caution">
    <text evidence="2">The sequence shown here is derived from an EMBL/GenBank/DDBJ whole genome shotgun (WGS) entry which is preliminary data.</text>
</comment>
<keyword evidence="1" id="KW-0812">Transmembrane</keyword>
<keyword evidence="1" id="KW-1133">Transmembrane helix</keyword>
<name>A0A422QBG7_9TRYP</name>
<dbReference type="Proteomes" id="UP000284403">
    <property type="component" value="Unassembled WGS sequence"/>
</dbReference>
<keyword evidence="3" id="KW-1185">Reference proteome</keyword>
<evidence type="ECO:0000256" key="1">
    <source>
        <dbReference type="SAM" id="Phobius"/>
    </source>
</evidence>
<evidence type="ECO:0000313" key="2">
    <source>
        <dbReference type="EMBL" id="RNF27265.1"/>
    </source>
</evidence>
<sequence>MMLRAVHETDFLFLFFGLFIYLCWRCALNFFFPSRFLRPSFILRWRWWPWTTLGEAMGEDHIFRSGVSHNYYDEALQAQRKPIACPQCKRLGRLAGSLHEIFRRIPRSQWEGLVLCHKCGENVLRHEDMATHQRVWYCAYCEICLCTRCQR</sequence>
<proteinExistence type="predicted"/>